<dbReference type="Pfam" id="PF25872">
    <property type="entry name" value="HTH_77"/>
    <property type="match status" value="1"/>
</dbReference>
<dbReference type="Pfam" id="PF00931">
    <property type="entry name" value="NB-ARC"/>
    <property type="match status" value="1"/>
</dbReference>
<dbReference type="EMBL" id="CP139779">
    <property type="protein sequence ID" value="WQB70012.1"/>
    <property type="molecule type" value="Genomic_DNA"/>
</dbReference>
<dbReference type="SUPFAM" id="SSF48452">
    <property type="entry name" value="TPR-like"/>
    <property type="match status" value="1"/>
</dbReference>
<protein>
    <submittedName>
        <fullName evidence="4">DUF4062 domain-containing protein</fullName>
    </submittedName>
</protein>
<name>A0ABZ0VDW8_9MICO</name>
<organism evidence="4 5">
    <name type="scientific">Microbacterium invictum</name>
    <dbReference type="NCBI Taxonomy" id="515415"/>
    <lineage>
        <taxon>Bacteria</taxon>
        <taxon>Bacillati</taxon>
        <taxon>Actinomycetota</taxon>
        <taxon>Actinomycetes</taxon>
        <taxon>Micrococcales</taxon>
        <taxon>Microbacteriaceae</taxon>
        <taxon>Microbacterium</taxon>
    </lineage>
</organism>
<proteinExistence type="predicted"/>
<dbReference type="PANTHER" id="PTHR47691:SF3">
    <property type="entry name" value="HTH-TYPE TRANSCRIPTIONAL REGULATOR RV0890C-RELATED"/>
    <property type="match status" value="1"/>
</dbReference>
<evidence type="ECO:0000313" key="5">
    <source>
        <dbReference type="Proteomes" id="UP001324533"/>
    </source>
</evidence>
<feature type="domain" description="Winged helix-turn-helix" evidence="3">
    <location>
        <begin position="458"/>
        <end position="530"/>
    </location>
</feature>
<dbReference type="Pfam" id="PF13271">
    <property type="entry name" value="DUF4062"/>
    <property type="match status" value="1"/>
</dbReference>
<dbReference type="PANTHER" id="PTHR47691">
    <property type="entry name" value="REGULATOR-RELATED"/>
    <property type="match status" value="1"/>
</dbReference>
<dbReference type="InterPro" id="IPR011990">
    <property type="entry name" value="TPR-like_helical_dom_sf"/>
</dbReference>
<feature type="domain" description="NB-ARC" evidence="1">
    <location>
        <begin position="208"/>
        <end position="331"/>
    </location>
</feature>
<evidence type="ECO:0000259" key="2">
    <source>
        <dbReference type="Pfam" id="PF13271"/>
    </source>
</evidence>
<accession>A0ABZ0VDW8</accession>
<sequence length="889" mass="96018">MTGGVAAAAGHVRSAVAGGQRRVIRTPDQRLRIFVSSTLRELTEERAAVREAVESLRLAPVMFELGARPHPPRALYRSYLAQSDVFVGIYGESYGWVAPEEEVSGLEDEYNLAPPEMPKLIYLRASEGRDPRLDTLIDRIRADDSAAYLSFASTDELRDHVRNDLAILLAERFDASRSPADQEISDAVPAAAPKIPIPYTSTIGRERDVAAIRDLLTGSAHVVSLIGPGGVGKSRMAIEVARESEDLFPDGVYFVLLEGVLEPGLVVPTIAYSLGVRDNGEAPLEERIARALSGRRVLVVLDNFEQVIEAAPLLVRLSHASPMATFLVTSRIVLRIRGEQVFDVAGLPVPDSWTRATLERVHRTPSCRLFADRASAVSPDFTLSEANAQDVADICRRLEGLPLGIELAAAKVRVLGTRGIAERLEQSLPLLTAAVRDLPDRHRTMRATIEWSVSLLPPSQRALLEDLGVFATRFTFDAVEAIGRGRPWGEHAMDDLAALVDSSLVKPVDVDGRPVFSLLALVREYAIGRLKERGDAAVVRAAHADHYRDLVARIAPGLGGPGQADAVAELGLDLPNLRAAVRHLIHTGRLDDAGDFAWSLLIYWWVAGFFAEVRVWMLELLGKDEPITPHTRAVAWFFALWGEMWQRPSAEAVAGLGECIRLFEESGDEDAAAMALAARATARLQLDLPDLDTADRELTAAVAKLHDLGNTWAAAITEVARGRLAWLRGLTDDALGHFDRATATAASGGDLFTTSVAGNHLARLQLVRGEIDAAEAQCVRTLLVSLRLHFEEGIAYGVEGLCAVAAARGDGERAGALSAVAAVIRHRIGVFDAEAFTVHTPQLDAMRAADPDAVAAGERRGAELTLAEALALALPADALAEAGAVIERW</sequence>
<dbReference type="Gene3D" id="1.25.40.10">
    <property type="entry name" value="Tetratricopeptide repeat domain"/>
    <property type="match status" value="1"/>
</dbReference>
<dbReference type="SUPFAM" id="SSF52540">
    <property type="entry name" value="P-loop containing nucleoside triphosphate hydrolases"/>
    <property type="match status" value="1"/>
</dbReference>
<dbReference type="InterPro" id="IPR025139">
    <property type="entry name" value="DUF4062"/>
</dbReference>
<gene>
    <name evidence="4" type="ORF">T9R20_15135</name>
</gene>
<dbReference type="InterPro" id="IPR058852">
    <property type="entry name" value="HTH_77"/>
</dbReference>
<feature type="domain" description="DUF4062" evidence="2">
    <location>
        <begin position="32"/>
        <end position="113"/>
    </location>
</feature>
<dbReference type="PRINTS" id="PR00364">
    <property type="entry name" value="DISEASERSIST"/>
</dbReference>
<dbReference type="InterPro" id="IPR002182">
    <property type="entry name" value="NB-ARC"/>
</dbReference>
<dbReference type="InterPro" id="IPR027417">
    <property type="entry name" value="P-loop_NTPase"/>
</dbReference>
<reference evidence="4 5" key="1">
    <citation type="submission" date="2023-06" db="EMBL/GenBank/DDBJ databases">
        <title>Rock-solubilizing bacteria, Microbacterium invictum, promotes re-establishment of vegetation in rocky wasteland by accelerating rock bio-weathering and reshaping soil bacterial community.</title>
        <authorList>
            <person name="Liu C."/>
        </authorList>
    </citation>
    <scope>NUCLEOTIDE SEQUENCE [LARGE SCALE GENOMIC DNA]</scope>
    <source>
        <strain evidence="4 5">X-18</strain>
    </source>
</reference>
<dbReference type="Gene3D" id="3.40.50.300">
    <property type="entry name" value="P-loop containing nucleotide triphosphate hydrolases"/>
    <property type="match status" value="1"/>
</dbReference>
<dbReference type="Proteomes" id="UP001324533">
    <property type="component" value="Chromosome"/>
</dbReference>
<evidence type="ECO:0000259" key="1">
    <source>
        <dbReference type="Pfam" id="PF00931"/>
    </source>
</evidence>
<evidence type="ECO:0000259" key="3">
    <source>
        <dbReference type="Pfam" id="PF25872"/>
    </source>
</evidence>
<keyword evidence="5" id="KW-1185">Reference proteome</keyword>
<evidence type="ECO:0000313" key="4">
    <source>
        <dbReference type="EMBL" id="WQB70012.1"/>
    </source>
</evidence>
<dbReference type="RefSeq" id="WP_322410140.1">
    <property type="nucleotide sequence ID" value="NZ_CP139779.1"/>
</dbReference>